<keyword evidence="13" id="KW-0805">Transcription regulation</keyword>
<evidence type="ECO:0000313" key="26">
    <source>
        <dbReference type="Proteomes" id="UP000007266"/>
    </source>
</evidence>
<keyword evidence="16" id="KW-0010">Activator</keyword>
<evidence type="ECO:0000256" key="19">
    <source>
        <dbReference type="ARBA" id="ARBA00023242"/>
    </source>
</evidence>
<keyword evidence="12" id="KW-0007">Acetylation</keyword>
<evidence type="ECO:0000256" key="15">
    <source>
        <dbReference type="ARBA" id="ARBA00023125"/>
    </source>
</evidence>
<dbReference type="Proteomes" id="UP000007266">
    <property type="component" value="Linkage group 7"/>
</dbReference>
<keyword evidence="15" id="KW-0238">DNA-binding</keyword>
<protein>
    <recommendedName>
        <fullName evidence="4">Pinin</fullName>
    </recommendedName>
</protein>
<evidence type="ECO:0000256" key="22">
    <source>
        <dbReference type="SAM" id="MobiDB-lite"/>
    </source>
</evidence>
<keyword evidence="18" id="KW-0508">mRNA splicing</keyword>
<feature type="compositionally biased region" description="Basic and acidic residues" evidence="22">
    <location>
        <begin position="368"/>
        <end position="391"/>
    </location>
</feature>
<evidence type="ECO:0000256" key="21">
    <source>
        <dbReference type="SAM" id="Coils"/>
    </source>
</evidence>
<dbReference type="Pfam" id="PF04696">
    <property type="entry name" value="Pinin_SDK_memA"/>
    <property type="match status" value="1"/>
</dbReference>
<dbReference type="InParanoid" id="D6WR51"/>
<dbReference type="GO" id="GO:0003677">
    <property type="term" value="F:DNA binding"/>
    <property type="evidence" value="ECO:0007669"/>
    <property type="project" value="UniProtKB-KW"/>
</dbReference>
<evidence type="ECO:0000256" key="17">
    <source>
        <dbReference type="ARBA" id="ARBA00023163"/>
    </source>
</evidence>
<evidence type="ECO:0000256" key="1">
    <source>
        <dbReference type="ARBA" id="ARBA00004324"/>
    </source>
</evidence>
<dbReference type="EMBL" id="KQ971354">
    <property type="protein sequence ID" value="EFA07683.2"/>
    <property type="molecule type" value="Genomic_DNA"/>
</dbReference>
<keyword evidence="11" id="KW-0965">Cell junction</keyword>
<dbReference type="InterPro" id="IPR039853">
    <property type="entry name" value="Pinin"/>
</dbReference>
<keyword evidence="5" id="KW-0488">Methylation</keyword>
<evidence type="ECO:0000256" key="5">
    <source>
        <dbReference type="ARBA" id="ARBA00022481"/>
    </source>
</evidence>
<keyword evidence="14 21" id="KW-0175">Coiled coil</keyword>
<dbReference type="GO" id="GO:0071013">
    <property type="term" value="C:catalytic step 2 spliceosome"/>
    <property type="evidence" value="ECO:0000318"/>
    <property type="project" value="GO_Central"/>
</dbReference>
<evidence type="ECO:0000313" key="25">
    <source>
        <dbReference type="EMBL" id="EFA07683.2"/>
    </source>
</evidence>
<comment type="similarity">
    <text evidence="3">Belongs to the pinin family.</text>
</comment>
<evidence type="ECO:0000256" key="14">
    <source>
        <dbReference type="ARBA" id="ARBA00023054"/>
    </source>
</evidence>
<feature type="compositionally biased region" description="Basic and acidic residues" evidence="22">
    <location>
        <begin position="314"/>
        <end position="336"/>
    </location>
</feature>
<dbReference type="KEGG" id="tca:664381"/>
<dbReference type="InterPro" id="IPR006787">
    <property type="entry name" value="Pinin_SDK_N"/>
</dbReference>
<evidence type="ECO:0000259" key="23">
    <source>
        <dbReference type="Pfam" id="PF04696"/>
    </source>
</evidence>
<dbReference type="AlphaFoldDB" id="D6WR51"/>
<evidence type="ECO:0000256" key="12">
    <source>
        <dbReference type="ARBA" id="ARBA00022990"/>
    </source>
</evidence>
<evidence type="ECO:0000256" key="13">
    <source>
        <dbReference type="ARBA" id="ARBA00023015"/>
    </source>
</evidence>
<dbReference type="HOGENOM" id="CLU_051083_0_0_1"/>
<evidence type="ECO:0000256" key="8">
    <source>
        <dbReference type="ARBA" id="ARBA00022664"/>
    </source>
</evidence>
<keyword evidence="17" id="KW-0804">Transcription</keyword>
<feature type="region of interest" description="Disordered" evidence="22">
    <location>
        <begin position="282"/>
        <end position="391"/>
    </location>
</feature>
<evidence type="ECO:0000256" key="10">
    <source>
        <dbReference type="ARBA" id="ARBA00022843"/>
    </source>
</evidence>
<keyword evidence="26" id="KW-1185">Reference proteome</keyword>
<evidence type="ECO:0000256" key="2">
    <source>
        <dbReference type="ARBA" id="ARBA00004568"/>
    </source>
</evidence>
<evidence type="ECO:0000256" key="20">
    <source>
        <dbReference type="ARBA" id="ARBA00025916"/>
    </source>
</evidence>
<evidence type="ECO:0000256" key="3">
    <source>
        <dbReference type="ARBA" id="ARBA00010386"/>
    </source>
</evidence>
<keyword evidence="9" id="KW-0747">Spliceosome</keyword>
<feature type="coiled-coil region" evidence="21">
    <location>
        <begin position="152"/>
        <end position="201"/>
    </location>
</feature>
<organism evidence="25 26">
    <name type="scientific">Tribolium castaneum</name>
    <name type="common">Red flour beetle</name>
    <dbReference type="NCBI Taxonomy" id="7070"/>
    <lineage>
        <taxon>Eukaryota</taxon>
        <taxon>Metazoa</taxon>
        <taxon>Ecdysozoa</taxon>
        <taxon>Arthropoda</taxon>
        <taxon>Hexapoda</taxon>
        <taxon>Insecta</taxon>
        <taxon>Pterygota</taxon>
        <taxon>Neoptera</taxon>
        <taxon>Endopterygota</taxon>
        <taxon>Coleoptera</taxon>
        <taxon>Polyphaga</taxon>
        <taxon>Cucujiformia</taxon>
        <taxon>Tenebrionidae</taxon>
        <taxon>Tenebrionidae incertae sedis</taxon>
        <taxon>Tribolium</taxon>
    </lineage>
</organism>
<dbReference type="PANTHER" id="PTHR12707">
    <property type="entry name" value="PINN"/>
    <property type="match status" value="1"/>
</dbReference>
<reference evidence="25 26" key="2">
    <citation type="journal article" date="2010" name="Nucleic Acids Res.">
        <title>BeetleBase in 2010: revisions to provide comprehensive genomic information for Tribolium castaneum.</title>
        <authorList>
            <person name="Kim H.S."/>
            <person name="Murphy T."/>
            <person name="Xia J."/>
            <person name="Caragea D."/>
            <person name="Park Y."/>
            <person name="Beeman R.W."/>
            <person name="Lorenzen M.D."/>
            <person name="Butcher S."/>
            <person name="Manak J.R."/>
            <person name="Brown S.J."/>
        </authorList>
    </citation>
    <scope>GENOME REANNOTATION</scope>
    <source>
        <strain evidence="25 26">Georgia GA2</strain>
    </source>
</reference>
<keyword evidence="10" id="KW-0832">Ubl conjugation</keyword>
<keyword evidence="6" id="KW-1017">Isopeptide bond</keyword>
<evidence type="ECO:0000256" key="16">
    <source>
        <dbReference type="ARBA" id="ARBA00023159"/>
    </source>
</evidence>
<feature type="compositionally biased region" description="Basic and acidic residues" evidence="22">
    <location>
        <begin position="67"/>
        <end position="76"/>
    </location>
</feature>
<evidence type="ECO:0000256" key="11">
    <source>
        <dbReference type="ARBA" id="ARBA00022949"/>
    </source>
</evidence>
<name>D6WR51_TRICA</name>
<gene>
    <name evidence="25" type="primary">AUGUSTUS-3.0.2_30729</name>
    <name evidence="25" type="ORF">TcasGA2_TC030729</name>
</gene>
<evidence type="ECO:0000256" key="18">
    <source>
        <dbReference type="ARBA" id="ARBA00023187"/>
    </source>
</evidence>
<feature type="compositionally biased region" description="Basic and acidic residues" evidence="22">
    <location>
        <begin position="282"/>
        <end position="306"/>
    </location>
</feature>
<feature type="region of interest" description="Disordered" evidence="22">
    <location>
        <begin position="34"/>
        <end position="84"/>
    </location>
</feature>
<feature type="domain" description="Pinin/SDK/MemA protein" evidence="23">
    <location>
        <begin position="132"/>
        <end position="254"/>
    </location>
</feature>
<keyword evidence="7" id="KW-0597">Phosphoprotein</keyword>
<evidence type="ECO:0000256" key="6">
    <source>
        <dbReference type="ARBA" id="ARBA00022499"/>
    </source>
</evidence>
<dbReference type="STRING" id="7070.D6WR51"/>
<dbReference type="OrthoDB" id="330772at2759"/>
<dbReference type="GO" id="GO:0008380">
    <property type="term" value="P:RNA splicing"/>
    <property type="evidence" value="ECO:0007669"/>
    <property type="project" value="UniProtKB-KW"/>
</dbReference>
<dbReference type="GO" id="GO:0016607">
    <property type="term" value="C:nuclear speck"/>
    <property type="evidence" value="ECO:0007669"/>
    <property type="project" value="UniProtKB-SubCell"/>
</dbReference>
<feature type="domain" description="Pinin/SDK" evidence="24">
    <location>
        <begin position="11"/>
        <end position="118"/>
    </location>
</feature>
<comment type="subunit">
    <text evidence="20">Found in a mRNA splicing-dependent exon junction complex (EJC). Found in a complex with SR proteins. Found in a mRNP complex with RNPS1. Component of the PSAP complex consisting of RNPS1, SAP18 and PNN. Interacts with PNISR, CTBP1, CTBP2, KRT8, KRT18, KRT19, PS1D/PNO40, PPIG, RNPS1, SFRS4 and SRRM2. Identified in the spliceosome C complex.</text>
</comment>
<accession>D6WR51</accession>
<dbReference type="InterPro" id="IPR006786">
    <property type="entry name" value="Pinin_SDK_MemA"/>
</dbReference>
<dbReference type="FunCoup" id="D6WR51">
    <property type="interactions" value="305"/>
</dbReference>
<evidence type="ECO:0000256" key="4">
    <source>
        <dbReference type="ARBA" id="ARBA00020056"/>
    </source>
</evidence>
<sequence>MGTEILKSFGTLQSELEQAKSSLKGVDENIKRLIGRDPSELPPRANLKRGPQNDDRNRQRVGRNRNFNHENDEPPSKRRTGVSVFKRLSERPVHYEEDLHQQPQKQMISKVIVTPKELPSRQEALAAQSKDEKSKERNRRMFGALLGTLQKFQQEETKLKQKEEKRAQLEKKIEEHEIKEKEEIKKERQELFYNRKKKQAEIKMIELKMMRMKEYAAWEERQKPRMNFIQTKAKPHIHYLPRKMNDASKALLDSCKADIEKMIDKKRQEVFDELQHIEERMKKNFELRKSKEAKEEPQDGHEKNEENGDLETSTEEKHESVEAEKAHESPTEEKAPVDQQQTNGTGEVEGKSDELSTQEENWDGEAIPENKEPEKDAAQEEQMHVDNEECL</sequence>
<dbReference type="OMA" id="RDFKAWE"/>
<proteinExistence type="inferred from homology"/>
<feature type="region of interest" description="Disordered" evidence="22">
    <location>
        <begin position="117"/>
        <end position="138"/>
    </location>
</feature>
<keyword evidence="8" id="KW-0507">mRNA processing</keyword>
<evidence type="ECO:0000259" key="24">
    <source>
        <dbReference type="Pfam" id="PF04697"/>
    </source>
</evidence>
<dbReference type="PANTHER" id="PTHR12707:SF0">
    <property type="entry name" value="PININ"/>
    <property type="match status" value="1"/>
</dbReference>
<evidence type="ECO:0000256" key="7">
    <source>
        <dbReference type="ARBA" id="ARBA00022553"/>
    </source>
</evidence>
<dbReference type="GO" id="GO:0030057">
    <property type="term" value="C:desmosome"/>
    <property type="evidence" value="ECO:0007669"/>
    <property type="project" value="UniProtKB-SubCell"/>
</dbReference>
<keyword evidence="19" id="KW-0539">Nucleus</keyword>
<dbReference type="Pfam" id="PF04697">
    <property type="entry name" value="Pinin_SDK_N"/>
    <property type="match status" value="1"/>
</dbReference>
<dbReference type="GO" id="GO:0006397">
    <property type="term" value="P:mRNA processing"/>
    <property type="evidence" value="ECO:0007669"/>
    <property type="project" value="UniProtKB-KW"/>
</dbReference>
<evidence type="ECO:0000256" key="9">
    <source>
        <dbReference type="ARBA" id="ARBA00022728"/>
    </source>
</evidence>
<comment type="subcellular location">
    <subcellularLocation>
        <location evidence="2">Cell junction</location>
        <location evidence="2">Desmosome</location>
    </subcellularLocation>
    <subcellularLocation>
        <location evidence="1">Nucleus speckle</location>
    </subcellularLocation>
</comment>
<reference evidence="25 26" key="1">
    <citation type="journal article" date="2008" name="Nature">
        <title>The genome of the model beetle and pest Tribolium castaneum.</title>
        <authorList>
            <consortium name="Tribolium Genome Sequencing Consortium"/>
            <person name="Richards S."/>
            <person name="Gibbs R.A."/>
            <person name="Weinstock G.M."/>
            <person name="Brown S.J."/>
            <person name="Denell R."/>
            <person name="Beeman R.W."/>
            <person name="Gibbs R."/>
            <person name="Beeman R.W."/>
            <person name="Brown S.J."/>
            <person name="Bucher G."/>
            <person name="Friedrich M."/>
            <person name="Grimmelikhuijzen C.J."/>
            <person name="Klingler M."/>
            <person name="Lorenzen M."/>
            <person name="Richards S."/>
            <person name="Roth S."/>
            <person name="Schroder R."/>
            <person name="Tautz D."/>
            <person name="Zdobnov E.M."/>
            <person name="Muzny D."/>
            <person name="Gibbs R.A."/>
            <person name="Weinstock G.M."/>
            <person name="Attaway T."/>
            <person name="Bell S."/>
            <person name="Buhay C.J."/>
            <person name="Chandrabose M.N."/>
            <person name="Chavez D."/>
            <person name="Clerk-Blankenburg K.P."/>
            <person name="Cree A."/>
            <person name="Dao M."/>
            <person name="Davis C."/>
            <person name="Chacko J."/>
            <person name="Dinh H."/>
            <person name="Dugan-Rocha S."/>
            <person name="Fowler G."/>
            <person name="Garner T.T."/>
            <person name="Garnes J."/>
            <person name="Gnirke A."/>
            <person name="Hawes A."/>
            <person name="Hernandez J."/>
            <person name="Hines S."/>
            <person name="Holder M."/>
            <person name="Hume J."/>
            <person name="Jhangiani S.N."/>
            <person name="Joshi V."/>
            <person name="Khan Z.M."/>
            <person name="Jackson L."/>
            <person name="Kovar C."/>
            <person name="Kowis A."/>
            <person name="Lee S."/>
            <person name="Lewis L.R."/>
            <person name="Margolis J."/>
            <person name="Morgan M."/>
            <person name="Nazareth L.V."/>
            <person name="Nguyen N."/>
            <person name="Okwuonu G."/>
            <person name="Parker D."/>
            <person name="Richards S."/>
            <person name="Ruiz S.J."/>
            <person name="Santibanez J."/>
            <person name="Savard J."/>
            <person name="Scherer S.E."/>
            <person name="Schneider B."/>
            <person name="Sodergren E."/>
            <person name="Tautz D."/>
            <person name="Vattahil S."/>
            <person name="Villasana D."/>
            <person name="White C.S."/>
            <person name="Wright R."/>
            <person name="Park Y."/>
            <person name="Beeman R.W."/>
            <person name="Lord J."/>
            <person name="Oppert B."/>
            <person name="Lorenzen M."/>
            <person name="Brown S."/>
            <person name="Wang L."/>
            <person name="Savard J."/>
            <person name="Tautz D."/>
            <person name="Richards S."/>
            <person name="Weinstock G."/>
            <person name="Gibbs R.A."/>
            <person name="Liu Y."/>
            <person name="Worley K."/>
            <person name="Weinstock G."/>
            <person name="Elsik C.G."/>
            <person name="Reese J.T."/>
            <person name="Elhaik E."/>
            <person name="Landan G."/>
            <person name="Graur D."/>
            <person name="Arensburger P."/>
            <person name="Atkinson P."/>
            <person name="Beeman R.W."/>
            <person name="Beidler J."/>
            <person name="Brown S.J."/>
            <person name="Demuth J.P."/>
            <person name="Drury D.W."/>
            <person name="Du Y.Z."/>
            <person name="Fujiwara H."/>
            <person name="Lorenzen M."/>
            <person name="Maselli V."/>
            <person name="Osanai M."/>
            <person name="Park Y."/>
            <person name="Robertson H.M."/>
            <person name="Tu Z."/>
            <person name="Wang J.J."/>
            <person name="Wang S."/>
            <person name="Richards S."/>
            <person name="Song H."/>
            <person name="Zhang L."/>
            <person name="Sodergren E."/>
            <person name="Werner D."/>
            <person name="Stanke M."/>
            <person name="Morgenstern B."/>
            <person name="Solovyev V."/>
            <person name="Kosarev P."/>
            <person name="Brown G."/>
            <person name="Chen H.C."/>
            <person name="Ermolaeva O."/>
            <person name="Hlavina W."/>
            <person name="Kapustin Y."/>
            <person name="Kiryutin B."/>
            <person name="Kitts P."/>
            <person name="Maglott D."/>
            <person name="Pruitt K."/>
            <person name="Sapojnikov V."/>
            <person name="Souvorov A."/>
            <person name="Mackey A.J."/>
            <person name="Waterhouse R.M."/>
            <person name="Wyder S."/>
            <person name="Zdobnov E.M."/>
            <person name="Zdobnov E.M."/>
            <person name="Wyder S."/>
            <person name="Kriventseva E.V."/>
            <person name="Kadowaki T."/>
            <person name="Bork P."/>
            <person name="Aranda M."/>
            <person name="Bao R."/>
            <person name="Beermann A."/>
            <person name="Berns N."/>
            <person name="Bolognesi R."/>
            <person name="Bonneton F."/>
            <person name="Bopp D."/>
            <person name="Brown S.J."/>
            <person name="Bucher G."/>
            <person name="Butts T."/>
            <person name="Chaumot A."/>
            <person name="Denell R.E."/>
            <person name="Ferrier D.E."/>
            <person name="Friedrich M."/>
            <person name="Gordon C.M."/>
            <person name="Jindra M."/>
            <person name="Klingler M."/>
            <person name="Lan Q."/>
            <person name="Lattorff H.M."/>
            <person name="Laudet V."/>
            <person name="von Levetsow C."/>
            <person name="Liu Z."/>
            <person name="Lutz R."/>
            <person name="Lynch J.A."/>
            <person name="da Fonseca R.N."/>
            <person name="Posnien N."/>
            <person name="Reuter R."/>
            <person name="Roth S."/>
            <person name="Savard J."/>
            <person name="Schinko J.B."/>
            <person name="Schmitt C."/>
            <person name="Schoppmeier M."/>
            <person name="Schroder R."/>
            <person name="Shippy T.D."/>
            <person name="Simonnet F."/>
            <person name="Marques-Souza H."/>
            <person name="Tautz D."/>
            <person name="Tomoyasu Y."/>
            <person name="Trauner J."/>
            <person name="Van der Zee M."/>
            <person name="Vervoort M."/>
            <person name="Wittkopp N."/>
            <person name="Wimmer E.A."/>
            <person name="Yang X."/>
            <person name="Jones A.K."/>
            <person name="Sattelle D.B."/>
            <person name="Ebert P.R."/>
            <person name="Nelson D."/>
            <person name="Scott J.G."/>
            <person name="Beeman R.W."/>
            <person name="Muthukrishnan S."/>
            <person name="Kramer K.J."/>
            <person name="Arakane Y."/>
            <person name="Beeman R.W."/>
            <person name="Zhu Q."/>
            <person name="Hogenkamp D."/>
            <person name="Dixit R."/>
            <person name="Oppert B."/>
            <person name="Jiang H."/>
            <person name="Zou Z."/>
            <person name="Marshall J."/>
            <person name="Elpidina E."/>
            <person name="Vinokurov K."/>
            <person name="Oppert C."/>
            <person name="Zou Z."/>
            <person name="Evans J."/>
            <person name="Lu Z."/>
            <person name="Zhao P."/>
            <person name="Sumathipala N."/>
            <person name="Altincicek B."/>
            <person name="Vilcinskas A."/>
            <person name="Williams M."/>
            <person name="Hultmark D."/>
            <person name="Hetru C."/>
            <person name="Jiang H."/>
            <person name="Grimmelikhuijzen C.J."/>
            <person name="Hauser F."/>
            <person name="Cazzamali G."/>
            <person name="Williamson M."/>
            <person name="Park Y."/>
            <person name="Li B."/>
            <person name="Tanaka Y."/>
            <person name="Predel R."/>
            <person name="Neupert S."/>
            <person name="Schachtner J."/>
            <person name="Verleyen P."/>
            <person name="Raible F."/>
            <person name="Bork P."/>
            <person name="Friedrich M."/>
            <person name="Walden K.K."/>
            <person name="Robertson H.M."/>
            <person name="Angeli S."/>
            <person name="Foret S."/>
            <person name="Bucher G."/>
            <person name="Schuetz S."/>
            <person name="Maleszka R."/>
            <person name="Wimmer E.A."/>
            <person name="Beeman R.W."/>
            <person name="Lorenzen M."/>
            <person name="Tomoyasu Y."/>
            <person name="Miller S.C."/>
            <person name="Grossmann D."/>
            <person name="Bucher G."/>
        </authorList>
    </citation>
    <scope>NUCLEOTIDE SEQUENCE [LARGE SCALE GENOMIC DNA]</scope>
    <source>
        <strain evidence="25 26">Georgia GA2</strain>
    </source>
</reference>